<dbReference type="EMBL" id="CP002542">
    <property type="protein sequence ID" value="AEA43809.1"/>
    <property type="molecule type" value="Genomic_DNA"/>
</dbReference>
<keyword evidence="5" id="KW-1185">Reference proteome</keyword>
<evidence type="ECO:0000256" key="1">
    <source>
        <dbReference type="ARBA" id="ARBA00022729"/>
    </source>
</evidence>
<feature type="region of interest" description="Disordered" evidence="2">
    <location>
        <begin position="850"/>
        <end position="881"/>
    </location>
</feature>
<keyword evidence="1" id="KW-0732">Signal</keyword>
<dbReference type="OrthoDB" id="1465999at2"/>
<organism evidence="4 5">
    <name type="scientific">Fluviicola taffensis (strain DSM 16823 / NCIMB 13979 / RW262)</name>
    <dbReference type="NCBI Taxonomy" id="755732"/>
    <lineage>
        <taxon>Bacteria</taxon>
        <taxon>Pseudomonadati</taxon>
        <taxon>Bacteroidota</taxon>
        <taxon>Flavobacteriia</taxon>
        <taxon>Flavobacteriales</taxon>
        <taxon>Crocinitomicaceae</taxon>
        <taxon>Fluviicola</taxon>
    </lineage>
</organism>
<dbReference type="HOGENOM" id="CLU_306059_0_0_10"/>
<dbReference type="RefSeq" id="WP_013686579.1">
    <property type="nucleotide sequence ID" value="NC_015321.1"/>
</dbReference>
<proteinExistence type="predicted"/>
<protein>
    <recommendedName>
        <fullName evidence="3">Secretion system C-terminal sorting domain-containing protein</fullName>
    </recommendedName>
</protein>
<feature type="domain" description="Secretion system C-terminal sorting" evidence="3">
    <location>
        <begin position="880"/>
        <end position="950"/>
    </location>
</feature>
<feature type="compositionally biased region" description="Polar residues" evidence="2">
    <location>
        <begin position="850"/>
        <end position="868"/>
    </location>
</feature>
<dbReference type="Proteomes" id="UP000007463">
    <property type="component" value="Chromosome"/>
</dbReference>
<gene>
    <name evidence="4" type="ordered locus">Fluta_1822</name>
</gene>
<evidence type="ECO:0000259" key="3">
    <source>
        <dbReference type="Pfam" id="PF18962"/>
    </source>
</evidence>
<name>F2IIA0_FLUTR</name>
<dbReference type="NCBIfam" id="TIGR04183">
    <property type="entry name" value="Por_Secre_tail"/>
    <property type="match status" value="1"/>
</dbReference>
<dbReference type="AlphaFoldDB" id="F2IIA0"/>
<accession>F2IIA0</accession>
<evidence type="ECO:0000313" key="5">
    <source>
        <dbReference type="Proteomes" id="UP000007463"/>
    </source>
</evidence>
<evidence type="ECO:0000256" key="2">
    <source>
        <dbReference type="SAM" id="MobiDB-lite"/>
    </source>
</evidence>
<dbReference type="eggNOG" id="COG1075">
    <property type="taxonomic scope" value="Bacteria"/>
</dbReference>
<reference evidence="5" key="2">
    <citation type="submission" date="2011-02" db="EMBL/GenBank/DDBJ databases">
        <title>The complete genome of Fluviicola taffensis DSM 16823.</title>
        <authorList>
            <consortium name="US DOE Joint Genome Institute (JGI-PGF)"/>
            <person name="Lucas S."/>
            <person name="Copeland A."/>
            <person name="Lapidus A."/>
            <person name="Bruce D."/>
            <person name="Goodwin L."/>
            <person name="Pitluck S."/>
            <person name="Kyrpides N."/>
            <person name="Mavromatis K."/>
            <person name="Ivanova N."/>
            <person name="Mikhailova N."/>
            <person name="Pagani I."/>
            <person name="Chertkov O."/>
            <person name="Detter J.C."/>
            <person name="Han C."/>
            <person name="Tapia R."/>
            <person name="Land M."/>
            <person name="Hauser L."/>
            <person name="Markowitz V."/>
            <person name="Cheng J.-F."/>
            <person name="Hugenholtz P."/>
            <person name="Woyke T."/>
            <person name="Wu D."/>
            <person name="Tindall B."/>
            <person name="Pomrenke H.G."/>
            <person name="Brambilla E."/>
            <person name="Klenk H.-P."/>
            <person name="Eisen J.A."/>
        </authorList>
    </citation>
    <scope>NUCLEOTIDE SEQUENCE [LARGE SCALE GENOMIC DNA]</scope>
    <source>
        <strain evidence="5">DSM 16823 / RW262 / RW262</strain>
    </source>
</reference>
<dbReference type="STRING" id="755732.Fluta_1822"/>
<dbReference type="InterPro" id="IPR026444">
    <property type="entry name" value="Secre_tail"/>
</dbReference>
<evidence type="ECO:0000313" key="4">
    <source>
        <dbReference type="EMBL" id="AEA43809.1"/>
    </source>
</evidence>
<dbReference type="KEGG" id="fte:Fluta_1822"/>
<dbReference type="Pfam" id="PF18962">
    <property type="entry name" value="Por_Secre_tail"/>
    <property type="match status" value="1"/>
</dbReference>
<reference evidence="4 5" key="1">
    <citation type="journal article" date="2011" name="Stand. Genomic Sci.">
        <title>Complete genome sequence of the gliding freshwater bacterium Fluviicola taffensis type strain (RW262).</title>
        <authorList>
            <person name="Woyke T."/>
            <person name="Chertkov O."/>
            <person name="Lapidus A."/>
            <person name="Nolan M."/>
            <person name="Lucas S."/>
            <person name="Del Rio T.G."/>
            <person name="Tice H."/>
            <person name="Cheng J.F."/>
            <person name="Tapia R."/>
            <person name="Han C."/>
            <person name="Goodwin L."/>
            <person name="Pitluck S."/>
            <person name="Liolios K."/>
            <person name="Pagani I."/>
            <person name="Ivanova N."/>
            <person name="Huntemann M."/>
            <person name="Mavromatis K."/>
            <person name="Mikhailova N."/>
            <person name="Pati A."/>
            <person name="Chen A."/>
            <person name="Palaniappan K."/>
            <person name="Land M."/>
            <person name="Hauser L."/>
            <person name="Brambilla E.M."/>
            <person name="Rohde M."/>
            <person name="Mwirichia R."/>
            <person name="Sikorski J."/>
            <person name="Tindall B.J."/>
            <person name="Goker M."/>
            <person name="Bristow J."/>
            <person name="Eisen J.A."/>
            <person name="Markowitz V."/>
            <person name="Hugenholtz P."/>
            <person name="Klenk H.P."/>
            <person name="Kyrpides N.C."/>
        </authorList>
    </citation>
    <scope>NUCLEOTIDE SEQUENCE [LARGE SCALE GENOMIC DNA]</scope>
    <source>
        <strain evidence="5">DSM 16823 / RW262 / RW262</strain>
    </source>
</reference>
<sequence precursor="true">MRKFITGMFLLMGLHGWGQVDTLNPLTKKQIADSMFKHLNNYLPTEKLFNRLLFDDTIQSISWNSSSIGNSWNNNPATADLIYGALNELKNMSIDTSLVPSSIQIYDSVSAYIGEVEFDLDSYFFPIGIADFSYDYVDINRNIQQGNLFEDNQVLFVTNPSLIIESKRLSMIAPLFDYFDSEQMGIVFKKENFYSNRKSSDDIVNIELEHNRQIMELNWDEVYEFTPTEDSIQKFRVKVIYSDNSYLETYFIINTPELYLKNELKSVSFPGCTKLHLDGDDKIEISGNKLKWCWIPRCASDKRVFKPYILLTGYRPPVFGQSFRKTWKIYNFEHQSLLNSLRDNNYDVLLVKFNIHAKPYSHGMEQSAELLVKFLELLNELKGGQGSGQENIIQGSSMSADIARLALLRMEKKHFEDNNYTHHHSRLFIAYDANFYGANLPLAYQNQVYSYFYHPAPSFMGLSTFFGVKQFFSTYLFATMQQKTVKELLMYHATAYDDNLFNAPNYQTSYTPTHHWRRQGVLNALDAVDNGQHIFPMPIACRNIAISLGKISETNNVNEDAKIPFNNPGQYWRDFDLGLWKFKIRASKYISGGEYTELFRRKKIGLSWTSFTMDHRLHVTEMQEIDMASGSYLEGTGNVISVANWTYFTLLNIIDGRDYFTHKPVVTALGINKDLWPSNGSMTLNVQQMGLMFTDRDHLIPNQDESNHFGYPNLGRPNDHFQVTPFEAIYVDKKINPHIRLDGDDQTDLAQLNNFILNEVEPWYLGLQNNHVGAQARSNYRYHSYRRAKYQIVVGDTVTPTTDPGEYTVESNGKLTLKSEKIHVKAGVHFKSGSIVHIIPEYAACSDSKSSAVTDDQTNSGSSNTEINDTERQTTSDVNLFPNPTSNKCTIESNNLEKVLEVNVFNLTGNQLLLIFNETTRLDLDTDSLKSGTYILKIRTENGMFSKQLIKL</sequence>